<dbReference type="KEGG" id="ela:UCREL1_4610"/>
<evidence type="ECO:0000313" key="2">
    <source>
        <dbReference type="Proteomes" id="UP000012174"/>
    </source>
</evidence>
<dbReference type="Proteomes" id="UP000012174">
    <property type="component" value="Unassembled WGS sequence"/>
</dbReference>
<organism evidence="1 2">
    <name type="scientific">Eutypa lata (strain UCR-EL1)</name>
    <name type="common">Grapevine dieback disease fungus</name>
    <name type="synonym">Eutypa armeniacae</name>
    <dbReference type="NCBI Taxonomy" id="1287681"/>
    <lineage>
        <taxon>Eukaryota</taxon>
        <taxon>Fungi</taxon>
        <taxon>Dikarya</taxon>
        <taxon>Ascomycota</taxon>
        <taxon>Pezizomycotina</taxon>
        <taxon>Sordariomycetes</taxon>
        <taxon>Xylariomycetidae</taxon>
        <taxon>Xylariales</taxon>
        <taxon>Diatrypaceae</taxon>
        <taxon>Eutypa</taxon>
    </lineage>
</organism>
<protein>
    <submittedName>
        <fullName evidence="1">Uncharacterized protein</fullName>
    </submittedName>
</protein>
<evidence type="ECO:0000313" key="1">
    <source>
        <dbReference type="EMBL" id="EMR68372.1"/>
    </source>
</evidence>
<sequence length="296" mass="32359">MAFPLPRTNIVLTTAAFFIATTAFLTYYSASTPDDNNYNSKDDYYNYNYNYYKHKYNYNTNTPSSTPPSTPTGSSIADQLTDDDIVDLLWREWNAQARCALLLVERQMLTDQMFFSAPSSPTIINATPAPLRSAIPLPVLPAAAMKMMMTTPNATATKNNKPSNKAATTTTSTTTTTAVAVTTNQKAKAVLAADPELRETLEDLAERTHGIPELRGGAVPEGVDWQGLFLLDEDPVPIAKAEAKARARAMTAVMRGRTKERGGKEEGRLEDGGDEVEEVMMDLGLLLDVCFRGLLG</sequence>
<gene>
    <name evidence="1" type="ORF">UCREL1_4610</name>
</gene>
<dbReference type="HOGENOM" id="CLU_940201_0_0_1"/>
<reference evidence="2" key="1">
    <citation type="journal article" date="2013" name="Genome Announc.">
        <title>Draft genome sequence of the grapevine dieback fungus Eutypa lata UCR-EL1.</title>
        <authorList>
            <person name="Blanco-Ulate B."/>
            <person name="Rolshausen P.E."/>
            <person name="Cantu D."/>
        </authorList>
    </citation>
    <scope>NUCLEOTIDE SEQUENCE [LARGE SCALE GENOMIC DNA]</scope>
    <source>
        <strain evidence="2">UCR-EL1</strain>
    </source>
</reference>
<dbReference type="AlphaFoldDB" id="M7SVQ4"/>
<keyword evidence="2" id="KW-1185">Reference proteome</keyword>
<accession>M7SVQ4</accession>
<proteinExistence type="predicted"/>
<dbReference type="EMBL" id="KB706250">
    <property type="protein sequence ID" value="EMR68372.1"/>
    <property type="molecule type" value="Genomic_DNA"/>
</dbReference>
<name>M7SVQ4_EUTLA</name>